<reference evidence="7" key="1">
    <citation type="journal article" date="2019" name="Int. J. Syst. Evol. Microbiol.">
        <title>The Global Catalogue of Microorganisms (GCM) 10K type strain sequencing project: providing services to taxonomists for standard genome sequencing and annotation.</title>
        <authorList>
            <consortium name="The Broad Institute Genomics Platform"/>
            <consortium name="The Broad Institute Genome Sequencing Center for Infectious Disease"/>
            <person name="Wu L."/>
            <person name="Ma J."/>
        </authorList>
    </citation>
    <scope>NUCLEOTIDE SEQUENCE [LARGE SCALE GENOMIC DNA]</scope>
    <source>
        <strain evidence="7">CGMCC 1.15297</strain>
    </source>
</reference>
<evidence type="ECO:0000256" key="2">
    <source>
        <dbReference type="ARBA" id="ARBA00022729"/>
    </source>
</evidence>
<keyword evidence="2" id="KW-0732">Signal</keyword>
<dbReference type="PANTHER" id="PTHR30483">
    <property type="entry name" value="LEUCINE-SPECIFIC-BINDING PROTEIN"/>
    <property type="match status" value="1"/>
</dbReference>
<name>A0ABQ1FA94_9SPHN</name>
<dbReference type="InterPro" id="IPR028082">
    <property type="entry name" value="Peripla_BP_I"/>
</dbReference>
<evidence type="ECO:0000256" key="4">
    <source>
        <dbReference type="SAM" id="MobiDB-lite"/>
    </source>
</evidence>
<dbReference type="Gene3D" id="3.40.50.2300">
    <property type="match status" value="2"/>
</dbReference>
<dbReference type="PANTHER" id="PTHR30483:SF6">
    <property type="entry name" value="PERIPLASMIC BINDING PROTEIN OF ABC TRANSPORTER FOR NATURAL AMINO ACIDS"/>
    <property type="match status" value="1"/>
</dbReference>
<sequence length="403" mass="42898">MEPLMDYREHRVMTGFARHKPLGRRGFLAGLALALLGGCSIIPKGAPAEAPPPVRVEPAATTSNLPDEEGYHRIALLVPLSGENERAGSSIANAATTAVIDTGAQNIRVTTYDTTPGAAAAAREAMADGNRLILGPLMGENIDAVAGVAGQYDVPVISFSNDATQGQRGVFLMGTQPAQSIENTVRYASSRGLRRIAALVPTGAYGDRAAEGLVSATRAYGATFAGMERYDRGNTSIRSAAMRLRERGGYDAVLIADGGRLATIAAPVLKPSGSNVQILGTELWSGDDAIYDARALRGAWFSAVTDERWAQFAQSYAQRFGTRPFRIATLGFDAVLITLNIANDWDVGDEFPTTRLYGRGGFLGTDGIIRFGSNGIGERAFELREVRANTTEVIEPAPTRFVD</sequence>
<evidence type="ECO:0000313" key="6">
    <source>
        <dbReference type="EMBL" id="GGA03543.1"/>
    </source>
</evidence>
<evidence type="ECO:0000259" key="5">
    <source>
        <dbReference type="Pfam" id="PF13458"/>
    </source>
</evidence>
<gene>
    <name evidence="6" type="ORF">GCM10010923_10550</name>
</gene>
<keyword evidence="7" id="KW-1185">Reference proteome</keyword>
<evidence type="ECO:0000256" key="3">
    <source>
        <dbReference type="ARBA" id="ARBA00022970"/>
    </source>
</evidence>
<comment type="caution">
    <text evidence="6">The sequence shown here is derived from an EMBL/GenBank/DDBJ whole genome shotgun (WGS) entry which is preliminary data.</text>
</comment>
<evidence type="ECO:0000256" key="1">
    <source>
        <dbReference type="ARBA" id="ARBA00010062"/>
    </source>
</evidence>
<accession>A0ABQ1FA94</accession>
<dbReference type="Pfam" id="PF13458">
    <property type="entry name" value="Peripla_BP_6"/>
    <property type="match status" value="1"/>
</dbReference>
<evidence type="ECO:0000313" key="7">
    <source>
        <dbReference type="Proteomes" id="UP000603317"/>
    </source>
</evidence>
<protein>
    <submittedName>
        <fullName evidence="6">Penicillin-binding protein activator</fullName>
    </submittedName>
</protein>
<dbReference type="SUPFAM" id="SSF53822">
    <property type="entry name" value="Periplasmic binding protein-like I"/>
    <property type="match status" value="1"/>
</dbReference>
<comment type="similarity">
    <text evidence="1">Belongs to the leucine-binding protein family.</text>
</comment>
<organism evidence="6 7">
    <name type="scientific">Blastomonas marina</name>
    <dbReference type="NCBI Taxonomy" id="1867408"/>
    <lineage>
        <taxon>Bacteria</taxon>
        <taxon>Pseudomonadati</taxon>
        <taxon>Pseudomonadota</taxon>
        <taxon>Alphaproteobacteria</taxon>
        <taxon>Sphingomonadales</taxon>
        <taxon>Sphingomonadaceae</taxon>
        <taxon>Blastomonas</taxon>
    </lineage>
</organism>
<dbReference type="EMBL" id="BMID01000001">
    <property type="protein sequence ID" value="GGA03543.1"/>
    <property type="molecule type" value="Genomic_DNA"/>
</dbReference>
<keyword evidence="3" id="KW-0029">Amino-acid transport</keyword>
<dbReference type="InterPro" id="IPR028081">
    <property type="entry name" value="Leu-bd"/>
</dbReference>
<proteinExistence type="inferred from homology"/>
<dbReference type="Proteomes" id="UP000603317">
    <property type="component" value="Unassembled WGS sequence"/>
</dbReference>
<dbReference type="InterPro" id="IPR051010">
    <property type="entry name" value="BCAA_transport"/>
</dbReference>
<keyword evidence="3" id="KW-0813">Transport</keyword>
<feature type="region of interest" description="Disordered" evidence="4">
    <location>
        <begin position="47"/>
        <end position="66"/>
    </location>
</feature>
<feature type="domain" description="Leucine-binding protein" evidence="5">
    <location>
        <begin position="73"/>
        <end position="340"/>
    </location>
</feature>
<dbReference type="CDD" id="cd06339">
    <property type="entry name" value="PBP1_YraM_LppC_lipoprotein-like"/>
    <property type="match status" value="1"/>
</dbReference>